<gene>
    <name evidence="2" type="ORF">ERUC_LOCUS16360</name>
</gene>
<sequence>MPPRRKAKQIVKLTEEENRDEGIQREDDQEAERQIAAIKAIRDVEIEQSLTALRLLCSYYAEEQLQKPVLEFFKENLPAISFHEENGEILFKWNDKCVRSTLLGTDNTHLRNLVFLRTSENRMLVSYDALRTPEAYVFMICTPFLFSVENCDHISRVLSLNDISFVNFAGKWAKALFSNDTNDSEATKTWRDDALCAWLSFGVL</sequence>
<reference evidence="2 3" key="1">
    <citation type="submission" date="2022-03" db="EMBL/GenBank/DDBJ databases">
        <authorList>
            <person name="Macdonald S."/>
            <person name="Ahmed S."/>
            <person name="Newling K."/>
        </authorList>
    </citation>
    <scope>NUCLEOTIDE SEQUENCE [LARGE SCALE GENOMIC DNA]</scope>
</reference>
<name>A0ABC8K1H5_ERUVS</name>
<feature type="compositionally biased region" description="Basic and acidic residues" evidence="1">
    <location>
        <begin position="13"/>
        <end position="26"/>
    </location>
</feature>
<evidence type="ECO:0000256" key="1">
    <source>
        <dbReference type="SAM" id="MobiDB-lite"/>
    </source>
</evidence>
<dbReference type="PANTHER" id="PTHR37248">
    <property type="entry name" value="TRANSLATION INITIATION FACTOR"/>
    <property type="match status" value="1"/>
</dbReference>
<organism evidence="2 3">
    <name type="scientific">Eruca vesicaria subsp. sativa</name>
    <name type="common">Garden rocket</name>
    <name type="synonym">Eruca sativa</name>
    <dbReference type="NCBI Taxonomy" id="29727"/>
    <lineage>
        <taxon>Eukaryota</taxon>
        <taxon>Viridiplantae</taxon>
        <taxon>Streptophyta</taxon>
        <taxon>Embryophyta</taxon>
        <taxon>Tracheophyta</taxon>
        <taxon>Spermatophyta</taxon>
        <taxon>Magnoliopsida</taxon>
        <taxon>eudicotyledons</taxon>
        <taxon>Gunneridae</taxon>
        <taxon>Pentapetalae</taxon>
        <taxon>rosids</taxon>
        <taxon>malvids</taxon>
        <taxon>Brassicales</taxon>
        <taxon>Brassicaceae</taxon>
        <taxon>Brassiceae</taxon>
        <taxon>Eruca</taxon>
    </lineage>
</organism>
<keyword evidence="3" id="KW-1185">Reference proteome</keyword>
<dbReference type="Proteomes" id="UP001642260">
    <property type="component" value="Unassembled WGS sequence"/>
</dbReference>
<proteinExistence type="predicted"/>
<dbReference type="EMBL" id="CAKOAT010152931">
    <property type="protein sequence ID" value="CAH8344533.1"/>
    <property type="molecule type" value="Genomic_DNA"/>
</dbReference>
<accession>A0ABC8K1H5</accession>
<comment type="caution">
    <text evidence="2">The sequence shown here is derived from an EMBL/GenBank/DDBJ whole genome shotgun (WGS) entry which is preliminary data.</text>
</comment>
<evidence type="ECO:0000313" key="2">
    <source>
        <dbReference type="EMBL" id="CAH8344533.1"/>
    </source>
</evidence>
<protein>
    <submittedName>
        <fullName evidence="2">Uncharacterized protein</fullName>
    </submittedName>
</protein>
<evidence type="ECO:0000313" key="3">
    <source>
        <dbReference type="Proteomes" id="UP001642260"/>
    </source>
</evidence>
<dbReference type="AlphaFoldDB" id="A0ABC8K1H5"/>
<dbReference type="PANTHER" id="PTHR37248:SF1">
    <property type="entry name" value="TRANSLATION INITIATION FACTOR"/>
    <property type="match status" value="1"/>
</dbReference>
<feature type="region of interest" description="Disordered" evidence="1">
    <location>
        <begin position="1"/>
        <end position="29"/>
    </location>
</feature>